<gene>
    <name evidence="2" type="ORF">ERUC_LOCUS21507</name>
</gene>
<protein>
    <submittedName>
        <fullName evidence="2">Uncharacterized protein</fullName>
    </submittedName>
</protein>
<proteinExistence type="predicted"/>
<feature type="compositionally biased region" description="Basic residues" evidence="1">
    <location>
        <begin position="49"/>
        <end position="63"/>
    </location>
</feature>
<evidence type="ECO:0000313" key="3">
    <source>
        <dbReference type="Proteomes" id="UP001642260"/>
    </source>
</evidence>
<feature type="region of interest" description="Disordered" evidence="1">
    <location>
        <begin position="19"/>
        <end position="69"/>
    </location>
</feature>
<keyword evidence="3" id="KW-1185">Reference proteome</keyword>
<evidence type="ECO:0000256" key="1">
    <source>
        <dbReference type="SAM" id="MobiDB-lite"/>
    </source>
</evidence>
<comment type="caution">
    <text evidence="2">The sequence shown here is derived from an EMBL/GenBank/DDBJ whole genome shotgun (WGS) entry which is preliminary data.</text>
</comment>
<dbReference type="AlphaFoldDB" id="A0ABC8KBL3"/>
<organism evidence="2 3">
    <name type="scientific">Eruca vesicaria subsp. sativa</name>
    <name type="common">Garden rocket</name>
    <name type="synonym">Eruca sativa</name>
    <dbReference type="NCBI Taxonomy" id="29727"/>
    <lineage>
        <taxon>Eukaryota</taxon>
        <taxon>Viridiplantae</taxon>
        <taxon>Streptophyta</taxon>
        <taxon>Embryophyta</taxon>
        <taxon>Tracheophyta</taxon>
        <taxon>Spermatophyta</taxon>
        <taxon>Magnoliopsida</taxon>
        <taxon>eudicotyledons</taxon>
        <taxon>Gunneridae</taxon>
        <taxon>Pentapetalae</taxon>
        <taxon>rosids</taxon>
        <taxon>malvids</taxon>
        <taxon>Brassicales</taxon>
        <taxon>Brassicaceae</taxon>
        <taxon>Brassiceae</taxon>
        <taxon>Eruca</taxon>
    </lineage>
</organism>
<name>A0ABC8KBL3_ERUVS</name>
<evidence type="ECO:0000313" key="2">
    <source>
        <dbReference type="EMBL" id="CAH8355752.1"/>
    </source>
</evidence>
<reference evidence="2 3" key="1">
    <citation type="submission" date="2022-03" db="EMBL/GenBank/DDBJ databases">
        <authorList>
            <person name="Macdonald S."/>
            <person name="Ahmed S."/>
            <person name="Newling K."/>
        </authorList>
    </citation>
    <scope>NUCLEOTIDE SEQUENCE [LARGE SCALE GENOMIC DNA]</scope>
</reference>
<dbReference type="EMBL" id="CAKOAT010211488">
    <property type="protein sequence ID" value="CAH8355752.1"/>
    <property type="molecule type" value="Genomic_DNA"/>
</dbReference>
<sequence length="69" mass="7801">MKGRESHAIVVAMESVALLKEEDEDEESSASESLSTTKSRSHSLPEKKTPHKRRISKPKRVRTGQRLQT</sequence>
<dbReference type="Proteomes" id="UP001642260">
    <property type="component" value="Unassembled WGS sequence"/>
</dbReference>
<accession>A0ABC8KBL3</accession>